<dbReference type="SMART" id="SM00966">
    <property type="entry name" value="SpoVT_AbrB"/>
    <property type="match status" value="1"/>
</dbReference>
<feature type="domain" description="SpoVT-AbrB" evidence="1">
    <location>
        <begin position="6"/>
        <end position="50"/>
    </location>
</feature>
<dbReference type="InterPro" id="IPR007159">
    <property type="entry name" value="SpoVT-AbrB_dom"/>
</dbReference>
<dbReference type="OrthoDB" id="30861at2157"/>
<dbReference type="Pfam" id="PF04014">
    <property type="entry name" value="MazE_antitoxin"/>
    <property type="match status" value="1"/>
</dbReference>
<reference evidence="2 3" key="1">
    <citation type="submission" date="2017-11" db="EMBL/GenBank/DDBJ databases">
        <title>Isolation and Characterization of Methanogenic Archaea from Saline Meromictic Lake at Siberia.</title>
        <authorList>
            <person name="Shen Y."/>
            <person name="Huang H.-H."/>
            <person name="Lai M.-C."/>
            <person name="Chen S.-C."/>
        </authorList>
    </citation>
    <scope>NUCLEOTIDE SEQUENCE [LARGE SCALE GENOMIC DNA]</scope>
    <source>
        <strain evidence="2 3">SY-01</strain>
    </source>
</reference>
<dbReference type="GO" id="GO:0003677">
    <property type="term" value="F:DNA binding"/>
    <property type="evidence" value="ECO:0007669"/>
    <property type="project" value="InterPro"/>
</dbReference>
<sequence length="99" mass="11295">MPLIEVRSATVTKKGQITLPREFRELNLGESDKAAILVYDDRIEIRPLASIEKDLECAILSQESLAESWNTPEDDEAWKYLEEIREQKKHDSKMGSCSG</sequence>
<evidence type="ECO:0000313" key="2">
    <source>
        <dbReference type="EMBL" id="TGC06645.1"/>
    </source>
</evidence>
<dbReference type="SUPFAM" id="SSF89447">
    <property type="entry name" value="AbrB/MazE/MraZ-like"/>
    <property type="match status" value="1"/>
</dbReference>
<dbReference type="RefSeq" id="WP_135390680.1">
    <property type="nucleotide sequence ID" value="NZ_PGGK01000026.1"/>
</dbReference>
<evidence type="ECO:0000259" key="1">
    <source>
        <dbReference type="PROSITE" id="PS51740"/>
    </source>
</evidence>
<comment type="caution">
    <text evidence="2">The sequence shown here is derived from an EMBL/GenBank/DDBJ whole genome shotgun (WGS) entry which is preliminary data.</text>
</comment>
<evidence type="ECO:0000313" key="3">
    <source>
        <dbReference type="Proteomes" id="UP000297295"/>
    </source>
</evidence>
<gene>
    <name evidence="2" type="ORF">CUN85_12800</name>
</gene>
<dbReference type="Gene3D" id="2.10.260.10">
    <property type="match status" value="1"/>
</dbReference>
<accession>A0A4E0QPZ4</accession>
<dbReference type="InterPro" id="IPR037914">
    <property type="entry name" value="SpoVT-AbrB_sf"/>
</dbReference>
<dbReference type="NCBIfam" id="TIGR01439">
    <property type="entry name" value="lp_hng_hel_AbrB"/>
    <property type="match status" value="1"/>
</dbReference>
<dbReference type="EMBL" id="PGGK01000026">
    <property type="protein sequence ID" value="TGC06645.1"/>
    <property type="molecule type" value="Genomic_DNA"/>
</dbReference>
<protein>
    <submittedName>
        <fullName evidence="2">AbrB family transcriptional regulator</fullName>
    </submittedName>
</protein>
<dbReference type="Proteomes" id="UP000297295">
    <property type="component" value="Unassembled WGS sequence"/>
</dbReference>
<keyword evidence="3" id="KW-1185">Reference proteome</keyword>
<proteinExistence type="predicted"/>
<name>A0A4E0QPZ4_9EURY</name>
<dbReference type="PROSITE" id="PS51740">
    <property type="entry name" value="SPOVT_ABRB"/>
    <property type="match status" value="1"/>
</dbReference>
<organism evidence="2 3">
    <name type="scientific">Methanolobus halotolerans</name>
    <dbReference type="NCBI Taxonomy" id="2052935"/>
    <lineage>
        <taxon>Archaea</taxon>
        <taxon>Methanobacteriati</taxon>
        <taxon>Methanobacteriota</taxon>
        <taxon>Stenosarchaea group</taxon>
        <taxon>Methanomicrobia</taxon>
        <taxon>Methanosarcinales</taxon>
        <taxon>Methanosarcinaceae</taxon>
        <taxon>Methanolobus</taxon>
    </lineage>
</organism>
<dbReference type="AlphaFoldDB" id="A0A4E0QPZ4"/>